<sequence>MHVVHNGDVFLRGNVIEEGVARLTRLQFSDLRSRLVDVGQRKSDVQQATCRSAVYDVKNYVSLI</sequence>
<dbReference type="AlphaFoldDB" id="A0AA40KVH2"/>
<reference evidence="1" key="1">
    <citation type="submission" date="2021-10" db="EMBL/GenBank/DDBJ databases">
        <title>Melipona bicolor Genome sequencing and assembly.</title>
        <authorList>
            <person name="Araujo N.S."/>
            <person name="Arias M.C."/>
        </authorList>
    </citation>
    <scope>NUCLEOTIDE SEQUENCE</scope>
    <source>
        <strain evidence="1">USP_2M_L1-L4_2017</strain>
        <tissue evidence="1">Whole body</tissue>
    </source>
</reference>
<keyword evidence="2" id="KW-1185">Reference proteome</keyword>
<evidence type="ECO:0000313" key="1">
    <source>
        <dbReference type="EMBL" id="KAK1134149.1"/>
    </source>
</evidence>
<dbReference type="Proteomes" id="UP001177670">
    <property type="component" value="Unassembled WGS sequence"/>
</dbReference>
<dbReference type="EMBL" id="JAHYIQ010000003">
    <property type="protein sequence ID" value="KAK1134149.1"/>
    <property type="molecule type" value="Genomic_DNA"/>
</dbReference>
<proteinExistence type="predicted"/>
<organism evidence="1 2">
    <name type="scientific">Melipona bicolor</name>
    <dbReference type="NCBI Taxonomy" id="60889"/>
    <lineage>
        <taxon>Eukaryota</taxon>
        <taxon>Metazoa</taxon>
        <taxon>Ecdysozoa</taxon>
        <taxon>Arthropoda</taxon>
        <taxon>Hexapoda</taxon>
        <taxon>Insecta</taxon>
        <taxon>Pterygota</taxon>
        <taxon>Neoptera</taxon>
        <taxon>Endopterygota</taxon>
        <taxon>Hymenoptera</taxon>
        <taxon>Apocrita</taxon>
        <taxon>Aculeata</taxon>
        <taxon>Apoidea</taxon>
        <taxon>Anthophila</taxon>
        <taxon>Apidae</taxon>
        <taxon>Melipona</taxon>
    </lineage>
</organism>
<name>A0AA40KVH2_9HYME</name>
<protein>
    <submittedName>
        <fullName evidence="1">Uncharacterized protein</fullName>
    </submittedName>
</protein>
<evidence type="ECO:0000313" key="2">
    <source>
        <dbReference type="Proteomes" id="UP001177670"/>
    </source>
</evidence>
<comment type="caution">
    <text evidence="1">The sequence shown here is derived from an EMBL/GenBank/DDBJ whole genome shotgun (WGS) entry which is preliminary data.</text>
</comment>
<accession>A0AA40KVH2</accession>
<gene>
    <name evidence="1" type="ORF">K0M31_011931</name>
</gene>